<proteinExistence type="inferred from homology"/>
<accession>A0A2M8P0U6</accession>
<evidence type="ECO:0000313" key="5">
    <source>
        <dbReference type="Proteomes" id="UP000228921"/>
    </source>
</evidence>
<evidence type="ECO:0000256" key="2">
    <source>
        <dbReference type="SAM" id="SignalP"/>
    </source>
</evidence>
<protein>
    <submittedName>
        <fullName evidence="4">ABC transporter substrate-binding protein</fullName>
    </submittedName>
</protein>
<comment type="similarity">
    <text evidence="1">Belongs to the bacterial solute-binding protein 8 family.</text>
</comment>
<dbReference type="AlphaFoldDB" id="A0A2M8P0U6"/>
<evidence type="ECO:0000256" key="1">
    <source>
        <dbReference type="ARBA" id="ARBA00008814"/>
    </source>
</evidence>
<feature type="signal peptide" evidence="2">
    <location>
        <begin position="1"/>
        <end position="26"/>
    </location>
</feature>
<dbReference type="SUPFAM" id="SSF53807">
    <property type="entry name" value="Helical backbone' metal receptor"/>
    <property type="match status" value="1"/>
</dbReference>
<dbReference type="GO" id="GO:0071281">
    <property type="term" value="P:cellular response to iron ion"/>
    <property type="evidence" value="ECO:0007669"/>
    <property type="project" value="TreeGrafter"/>
</dbReference>
<dbReference type="PANTHER" id="PTHR30535:SF34">
    <property type="entry name" value="MOLYBDATE-BINDING PROTEIN MOLA"/>
    <property type="match status" value="1"/>
</dbReference>
<comment type="caution">
    <text evidence="4">The sequence shown here is derived from an EMBL/GenBank/DDBJ whole genome shotgun (WGS) entry which is preliminary data.</text>
</comment>
<dbReference type="InterPro" id="IPR002491">
    <property type="entry name" value="ABC_transptr_periplasmic_BD"/>
</dbReference>
<gene>
    <name evidence="4" type="ORF">CUN51_04675</name>
</gene>
<dbReference type="InterPro" id="IPR050902">
    <property type="entry name" value="ABC_Transporter_SBP"/>
</dbReference>
<name>A0A2M8P0U6_9CHLR</name>
<evidence type="ECO:0000259" key="3">
    <source>
        <dbReference type="PROSITE" id="PS50983"/>
    </source>
</evidence>
<dbReference type="Gene3D" id="3.40.50.1980">
    <property type="entry name" value="Nitrogenase molybdenum iron protein domain"/>
    <property type="match status" value="2"/>
</dbReference>
<sequence>MKIAKFSLLIALVLAVALSSAPSIYGQESNPTECLTNFDPNVDYFPQKSAIAFATGFSVEYNKHYKVVRVTRPWAGAESGFTYVLVQCGAPAPTDEALKDATVVEIPIKSLISMSTTYLPHLVELDVLNALVGVDTLQYISSPEVVALGKAGKLTEIGSGAQVDVEQVALLNPDLIMTYASGFPDFDAHPKLIEAGYKVALNGEFAENTPLGRAEWIKFTALFFNAEGRANAYFEGVVREYERLVALTERVSERPSVLINTPFQGTWFMPGGKSFAARFILDAGASYAWADDESTGSLPLSFEEVFAKAGDAEFWINVGFFGTLKDLEAADARFAEFAAFKNGKVFNNDKRTNENFGNDYFESGVIRPHVILADLIKIFHPDLLPDHELVYYRQLE</sequence>
<dbReference type="EMBL" id="PGTK01000004">
    <property type="protein sequence ID" value="PJF31169.1"/>
    <property type="molecule type" value="Genomic_DNA"/>
</dbReference>
<dbReference type="Pfam" id="PF01497">
    <property type="entry name" value="Peripla_BP_2"/>
    <property type="match status" value="1"/>
</dbReference>
<dbReference type="Proteomes" id="UP000228921">
    <property type="component" value="Unassembled WGS sequence"/>
</dbReference>
<feature type="domain" description="Fe/B12 periplasmic-binding" evidence="3">
    <location>
        <begin position="110"/>
        <end position="383"/>
    </location>
</feature>
<dbReference type="PROSITE" id="PS50983">
    <property type="entry name" value="FE_B12_PBP"/>
    <property type="match status" value="1"/>
</dbReference>
<evidence type="ECO:0000313" key="4">
    <source>
        <dbReference type="EMBL" id="PJF31169.1"/>
    </source>
</evidence>
<keyword evidence="2" id="KW-0732">Signal</keyword>
<organism evidence="4 5">
    <name type="scientific">Candidatus Thermofonsia Clade 1 bacterium</name>
    <dbReference type="NCBI Taxonomy" id="2364210"/>
    <lineage>
        <taxon>Bacteria</taxon>
        <taxon>Bacillati</taxon>
        <taxon>Chloroflexota</taxon>
        <taxon>Candidatus Thermofontia</taxon>
        <taxon>Candidatus Thermofonsia Clade 1</taxon>
    </lineage>
</organism>
<reference evidence="4 5" key="1">
    <citation type="submission" date="2017-11" db="EMBL/GenBank/DDBJ databases">
        <title>Evolution of Phototrophy in the Chloroflexi Phylum Driven by Horizontal Gene Transfer.</title>
        <authorList>
            <person name="Ward L.M."/>
            <person name="Hemp J."/>
            <person name="Shih P.M."/>
            <person name="Mcglynn S.E."/>
            <person name="Fischer W."/>
        </authorList>
    </citation>
    <scope>NUCLEOTIDE SEQUENCE [LARGE SCALE GENOMIC DNA]</scope>
    <source>
        <strain evidence="4">CP2_2F</strain>
    </source>
</reference>
<feature type="chain" id="PRO_5014611339" evidence="2">
    <location>
        <begin position="27"/>
        <end position="396"/>
    </location>
</feature>
<dbReference type="PANTHER" id="PTHR30535">
    <property type="entry name" value="VITAMIN B12-BINDING PROTEIN"/>
    <property type="match status" value="1"/>
</dbReference>
<dbReference type="CDD" id="cd01141">
    <property type="entry name" value="TroA_d"/>
    <property type="match status" value="1"/>
</dbReference>